<sequence>MTNTLIAIGDVHGCAGLLAETLAPQLHSGAELIFLGDLIDRAPEPDGDRRVLEQIFALQADPAA</sequence>
<dbReference type="EMBL" id="VWXX01000028">
    <property type="protein sequence ID" value="KAA6183779.1"/>
    <property type="molecule type" value="Genomic_DNA"/>
</dbReference>
<dbReference type="Gene3D" id="3.60.21.10">
    <property type="match status" value="1"/>
</dbReference>
<evidence type="ECO:0000313" key="2">
    <source>
        <dbReference type="Proteomes" id="UP000322981"/>
    </source>
</evidence>
<dbReference type="OrthoDB" id="9807890at2"/>
<evidence type="ECO:0008006" key="3">
    <source>
        <dbReference type="Google" id="ProtNLM"/>
    </source>
</evidence>
<dbReference type="AlphaFoldDB" id="A0A5M8FGE4"/>
<proteinExistence type="predicted"/>
<evidence type="ECO:0000313" key="1">
    <source>
        <dbReference type="EMBL" id="KAA6183779.1"/>
    </source>
</evidence>
<dbReference type="RefSeq" id="WP_150094146.1">
    <property type="nucleotide sequence ID" value="NZ_JBFUOH010000031.1"/>
</dbReference>
<comment type="caution">
    <text evidence="1">The sequence shown here is derived from an EMBL/GenBank/DDBJ whole genome shotgun (WGS) entry which is preliminary data.</text>
</comment>
<dbReference type="Proteomes" id="UP000322981">
    <property type="component" value="Unassembled WGS sequence"/>
</dbReference>
<dbReference type="SUPFAM" id="SSF56300">
    <property type="entry name" value="Metallo-dependent phosphatases"/>
    <property type="match status" value="1"/>
</dbReference>
<protein>
    <recommendedName>
        <fullName evidence="3">Calcineurin-like phosphoesterase domain-containing protein</fullName>
    </recommendedName>
</protein>
<name>A0A5M8FGE4_9GAMM</name>
<keyword evidence="2" id="KW-1185">Reference proteome</keyword>
<dbReference type="InterPro" id="IPR029052">
    <property type="entry name" value="Metallo-depent_PP-like"/>
</dbReference>
<gene>
    <name evidence="1" type="ORF">F2Q65_14590</name>
</gene>
<accession>A0A5M8FGE4</accession>
<reference evidence="1 2" key="1">
    <citation type="submission" date="2019-09" db="EMBL/GenBank/DDBJ databases">
        <title>Whole-genome sequence of the purple sulfur bacterium Thiohalocapsa marina DSM 19078.</title>
        <authorList>
            <person name="Kyndt J.A."/>
            <person name="Meyer T.E."/>
        </authorList>
    </citation>
    <scope>NUCLEOTIDE SEQUENCE [LARGE SCALE GENOMIC DNA]</scope>
    <source>
        <strain evidence="1 2">DSM 19078</strain>
    </source>
</reference>
<organism evidence="1 2">
    <name type="scientific">Thiohalocapsa marina</name>
    <dbReference type="NCBI Taxonomy" id="424902"/>
    <lineage>
        <taxon>Bacteria</taxon>
        <taxon>Pseudomonadati</taxon>
        <taxon>Pseudomonadota</taxon>
        <taxon>Gammaproteobacteria</taxon>
        <taxon>Chromatiales</taxon>
        <taxon>Chromatiaceae</taxon>
        <taxon>Thiohalocapsa</taxon>
    </lineage>
</organism>